<sequence>MKKNALISVLAVAASFPTVAKGFVLHLEHGFDAHNPVVILGGTQPFPTNAEEFDVSAPRGVILTKVLSYQQRYIMRLVNRGSASVALRLDVKDASSVKTLPGTQPINLVLDAGETRELAMEAWTPMTVVVSAAAQ</sequence>
<dbReference type="OrthoDB" id="9913437at2"/>
<dbReference type="EMBL" id="QGBI01000023">
    <property type="protein sequence ID" value="MBX3892331.1"/>
    <property type="molecule type" value="Genomic_DNA"/>
</dbReference>
<feature type="chain" id="PRO_5044384695" evidence="1">
    <location>
        <begin position="21"/>
        <end position="135"/>
    </location>
</feature>
<organism evidence="2 3">
    <name type="scientific">Ralstonia pickettii</name>
    <name type="common">Burkholderia pickettii</name>
    <dbReference type="NCBI Taxonomy" id="329"/>
    <lineage>
        <taxon>Bacteria</taxon>
        <taxon>Pseudomonadati</taxon>
        <taxon>Pseudomonadota</taxon>
        <taxon>Betaproteobacteria</taxon>
        <taxon>Burkholderiales</taxon>
        <taxon>Burkholderiaceae</taxon>
        <taxon>Ralstonia</taxon>
    </lineage>
</organism>
<evidence type="ECO:0000256" key="1">
    <source>
        <dbReference type="SAM" id="SignalP"/>
    </source>
</evidence>
<proteinExistence type="predicted"/>
<dbReference type="Proteomes" id="UP001199322">
    <property type="component" value="Unassembled WGS sequence"/>
</dbReference>
<reference evidence="2" key="1">
    <citation type="submission" date="2018-06" db="EMBL/GenBank/DDBJ databases">
        <authorList>
            <person name="O'Rourke A."/>
        </authorList>
    </citation>
    <scope>NUCLEOTIDE SEQUENCE</scope>
    <source>
        <strain evidence="2">132550021-3</strain>
    </source>
</reference>
<evidence type="ECO:0000313" key="3">
    <source>
        <dbReference type="Proteomes" id="UP001199322"/>
    </source>
</evidence>
<accession>A0A2P4RAA4</accession>
<evidence type="ECO:0000313" key="2">
    <source>
        <dbReference type="EMBL" id="MBX3892331.1"/>
    </source>
</evidence>
<dbReference type="RefSeq" id="WP_012435593.1">
    <property type="nucleotide sequence ID" value="NZ_CP084361.1"/>
</dbReference>
<gene>
    <name evidence="2" type="ORF">DEE74_20910</name>
</gene>
<feature type="signal peptide" evidence="1">
    <location>
        <begin position="1"/>
        <end position="20"/>
    </location>
</feature>
<comment type="caution">
    <text evidence="2">The sequence shown here is derived from an EMBL/GenBank/DDBJ whole genome shotgun (WGS) entry which is preliminary data.</text>
</comment>
<protein>
    <submittedName>
        <fullName evidence="2">Uncharacterized protein</fullName>
    </submittedName>
</protein>
<name>A0A2P4RAA4_RALPI</name>
<dbReference type="AlphaFoldDB" id="A0A2P4RAA4"/>
<keyword evidence="1" id="KW-0732">Signal</keyword>